<dbReference type="Proteomes" id="UP000246991">
    <property type="component" value="Unassembled WGS sequence"/>
</dbReference>
<dbReference type="OrthoDB" id="5494369at2759"/>
<keyword evidence="2" id="KW-0472">Membrane</keyword>
<dbReference type="AlphaFoldDB" id="A0A317T0Y6"/>
<protein>
    <submittedName>
        <fullName evidence="3">Uncharacterized protein</fullName>
    </submittedName>
</protein>
<feature type="transmembrane region" description="Helical" evidence="2">
    <location>
        <begin position="14"/>
        <end position="31"/>
    </location>
</feature>
<keyword evidence="4" id="KW-1185">Reference proteome</keyword>
<feature type="region of interest" description="Disordered" evidence="1">
    <location>
        <begin position="103"/>
        <end position="129"/>
    </location>
</feature>
<gene>
    <name evidence="3" type="ORF">C7212DRAFT_340510</name>
</gene>
<keyword evidence="2" id="KW-1133">Transmembrane helix</keyword>
<name>A0A317T0Y6_9PEZI</name>
<sequence>MATPENMATHMNLMLNRATMGSTLYLLIVLARSMEKMMMEKLAEIERRIILAIRENTAEGTTRYTTATINARAQEETRKHCHNYCKHTEGNGTAPVGTARYKTKMGHHHSNRRRRRRETGPGIGKADLAPSVPSMLHARQRRLLIKSVEKNTRIGAQGVTMVMIRDAVNTASRVRFAYKEFNKNDKLVLKAIENLLVEPALEDQQGIMKALNDLNIFGFDIDIYILTMNIVLNSITLGDDDWQPSDWNIDSKAWDDLEHEIILYNPGV</sequence>
<dbReference type="EMBL" id="PYWC01000006">
    <property type="protein sequence ID" value="PWW79790.1"/>
    <property type="molecule type" value="Genomic_DNA"/>
</dbReference>
<evidence type="ECO:0000313" key="4">
    <source>
        <dbReference type="Proteomes" id="UP000246991"/>
    </source>
</evidence>
<comment type="caution">
    <text evidence="3">The sequence shown here is derived from an EMBL/GenBank/DDBJ whole genome shotgun (WGS) entry which is preliminary data.</text>
</comment>
<accession>A0A317T0Y6</accession>
<organism evidence="3 4">
    <name type="scientific">Tuber magnatum</name>
    <name type="common">white Piedmont truffle</name>
    <dbReference type="NCBI Taxonomy" id="42249"/>
    <lineage>
        <taxon>Eukaryota</taxon>
        <taxon>Fungi</taxon>
        <taxon>Dikarya</taxon>
        <taxon>Ascomycota</taxon>
        <taxon>Pezizomycotina</taxon>
        <taxon>Pezizomycetes</taxon>
        <taxon>Pezizales</taxon>
        <taxon>Tuberaceae</taxon>
        <taxon>Tuber</taxon>
    </lineage>
</organism>
<proteinExistence type="predicted"/>
<feature type="compositionally biased region" description="Basic residues" evidence="1">
    <location>
        <begin position="103"/>
        <end position="117"/>
    </location>
</feature>
<evidence type="ECO:0000313" key="3">
    <source>
        <dbReference type="EMBL" id="PWW79790.1"/>
    </source>
</evidence>
<reference evidence="3 4" key="1">
    <citation type="submission" date="2018-03" db="EMBL/GenBank/DDBJ databases">
        <title>Genomes of Pezizomycetes fungi and the evolution of truffles.</title>
        <authorList>
            <person name="Murat C."/>
            <person name="Payen T."/>
            <person name="Noel B."/>
            <person name="Kuo A."/>
            <person name="Martin F.M."/>
        </authorList>
    </citation>
    <scope>NUCLEOTIDE SEQUENCE [LARGE SCALE GENOMIC DNA]</scope>
    <source>
        <strain evidence="3">091103-1</strain>
    </source>
</reference>
<evidence type="ECO:0000256" key="2">
    <source>
        <dbReference type="SAM" id="Phobius"/>
    </source>
</evidence>
<evidence type="ECO:0000256" key="1">
    <source>
        <dbReference type="SAM" id="MobiDB-lite"/>
    </source>
</evidence>
<keyword evidence="2" id="KW-0812">Transmembrane</keyword>